<evidence type="ECO:0000313" key="3">
    <source>
        <dbReference type="Proteomes" id="UP001145021"/>
    </source>
</evidence>
<dbReference type="AlphaFoldDB" id="A0A9W8CHA3"/>
<comment type="caution">
    <text evidence="2">The sequence shown here is derived from an EMBL/GenBank/DDBJ whole genome shotgun (WGS) entry which is preliminary data.</text>
</comment>
<feature type="compositionally biased region" description="Low complexity" evidence="1">
    <location>
        <begin position="434"/>
        <end position="449"/>
    </location>
</feature>
<evidence type="ECO:0000256" key="1">
    <source>
        <dbReference type="SAM" id="MobiDB-lite"/>
    </source>
</evidence>
<keyword evidence="3" id="KW-1185">Reference proteome</keyword>
<evidence type="ECO:0000313" key="2">
    <source>
        <dbReference type="EMBL" id="KAJ1642323.1"/>
    </source>
</evidence>
<feature type="region of interest" description="Disordered" evidence="1">
    <location>
        <begin position="420"/>
        <end position="450"/>
    </location>
</feature>
<organism evidence="2 3">
    <name type="scientific">Coemansia asiatica</name>
    <dbReference type="NCBI Taxonomy" id="1052880"/>
    <lineage>
        <taxon>Eukaryota</taxon>
        <taxon>Fungi</taxon>
        <taxon>Fungi incertae sedis</taxon>
        <taxon>Zoopagomycota</taxon>
        <taxon>Kickxellomycotina</taxon>
        <taxon>Kickxellomycetes</taxon>
        <taxon>Kickxellales</taxon>
        <taxon>Kickxellaceae</taxon>
        <taxon>Coemansia</taxon>
    </lineage>
</organism>
<name>A0A9W8CHA3_9FUNG</name>
<gene>
    <name evidence="2" type="ORF">LPJ64_005824</name>
</gene>
<reference evidence="2" key="1">
    <citation type="submission" date="2022-07" db="EMBL/GenBank/DDBJ databases">
        <title>Phylogenomic reconstructions and comparative analyses of Kickxellomycotina fungi.</title>
        <authorList>
            <person name="Reynolds N.K."/>
            <person name="Stajich J.E."/>
            <person name="Barry K."/>
            <person name="Grigoriev I.V."/>
            <person name="Crous P."/>
            <person name="Smith M.E."/>
        </authorList>
    </citation>
    <scope>NUCLEOTIDE SEQUENCE</scope>
    <source>
        <strain evidence="2">NBRC 105413</strain>
    </source>
</reference>
<accession>A0A9W8CHA3</accession>
<dbReference type="EMBL" id="JANBOH010000426">
    <property type="protein sequence ID" value="KAJ1642323.1"/>
    <property type="molecule type" value="Genomic_DNA"/>
</dbReference>
<sequence>MSAFHHDVFNRRSSAAFLNEFKQDNRSGVFAAPVMPKPMFSDSDGHQAMRRSSLSNGHFAYVAGCEICEEYVRRGTEICHHEHRVVCRGVHRGCCCHHCCHERETSCTSSASTAVHSEGYRARTEESTSDSAFGNGRVRARSATTMVGDASFGFANMDSEMLRMAADNRWRSSHNSQDAFYGRPFSNAECAPQGHVQLREENVGQVFEAHRQMHGGQQSRMHAEAQSHFAGYNRPQPLFGNAYGCREEEEEKKVKVTTTTTTTTTTTRRLEDECVPCPPPPPRQPTPPPPVCHAALPPCPPVHHVEHHDHVTVIPVGTKPDVLVKRAEPCCTWCKFLPCLSCPKPTNPNERFKKLNFRLFPEYEFLPDHLDIPKPTEYFPAHTHFASRTEYKVTIPKVTESAQRIYVDFVGDQMIVMGEHGKPMRPGVPRHMRSSPSIRSTRSTSISSRETAHMRHMVPNEHHPRLHHADHYAAEKLPLGVSRVFVKNFFLPRDTYDRNRAQAFIKPNGKLKIVVPVLER</sequence>
<protein>
    <submittedName>
        <fullName evidence="2">Uncharacterized protein</fullName>
    </submittedName>
</protein>
<feature type="region of interest" description="Disordered" evidence="1">
    <location>
        <begin position="255"/>
        <end position="275"/>
    </location>
</feature>
<dbReference type="Proteomes" id="UP001145021">
    <property type="component" value="Unassembled WGS sequence"/>
</dbReference>
<proteinExistence type="predicted"/>
<feature type="compositionally biased region" description="Low complexity" evidence="1">
    <location>
        <begin position="256"/>
        <end position="267"/>
    </location>
</feature>